<reference evidence="2 3" key="1">
    <citation type="submission" date="2016-07" db="EMBL/GenBank/DDBJ databases">
        <title>Pervasive Adenine N6-methylation of Active Genes in Fungi.</title>
        <authorList>
            <consortium name="DOE Joint Genome Institute"/>
            <person name="Mondo S.J."/>
            <person name="Dannebaum R.O."/>
            <person name="Kuo R.C."/>
            <person name="Labutti K."/>
            <person name="Haridas S."/>
            <person name="Kuo A."/>
            <person name="Salamov A."/>
            <person name="Ahrendt S.R."/>
            <person name="Lipzen A."/>
            <person name="Sullivan W."/>
            <person name="Andreopoulos W.B."/>
            <person name="Clum A."/>
            <person name="Lindquist E."/>
            <person name="Daum C."/>
            <person name="Ramamoorthy G.K."/>
            <person name="Gryganskyi A."/>
            <person name="Culley D."/>
            <person name="Magnuson J.K."/>
            <person name="James T.Y."/>
            <person name="O'Malley M.A."/>
            <person name="Stajich J.E."/>
            <person name="Spatafora J.W."/>
            <person name="Visel A."/>
            <person name="Grigoriev I.V."/>
        </authorList>
    </citation>
    <scope>NUCLEOTIDE SEQUENCE [LARGE SCALE GENOMIC DNA]</scope>
    <source>
        <strain evidence="2 3">NRRL 2496</strain>
    </source>
</reference>
<dbReference type="EMBL" id="MCGN01000011">
    <property type="protein sequence ID" value="ORY91043.1"/>
    <property type="molecule type" value="Genomic_DNA"/>
</dbReference>
<dbReference type="Proteomes" id="UP000242180">
    <property type="component" value="Unassembled WGS sequence"/>
</dbReference>
<proteinExistence type="predicted"/>
<organism evidence="2 3">
    <name type="scientific">Syncephalastrum racemosum</name>
    <name type="common">Filamentous fungus</name>
    <dbReference type="NCBI Taxonomy" id="13706"/>
    <lineage>
        <taxon>Eukaryota</taxon>
        <taxon>Fungi</taxon>
        <taxon>Fungi incertae sedis</taxon>
        <taxon>Mucoromycota</taxon>
        <taxon>Mucoromycotina</taxon>
        <taxon>Mucoromycetes</taxon>
        <taxon>Mucorales</taxon>
        <taxon>Syncephalastraceae</taxon>
        <taxon>Syncephalastrum</taxon>
    </lineage>
</organism>
<keyword evidence="3" id="KW-1185">Reference proteome</keyword>
<protein>
    <recommendedName>
        <fullName evidence="1">SUN domain-containing protein</fullName>
    </recommendedName>
</protein>
<sequence length="53" mass="6129">MTRIARVSADGDGTLRFLVLQIEVLSNWGNSYYTCLYRIPVHGPRTHLRLPDR</sequence>
<evidence type="ECO:0000313" key="2">
    <source>
        <dbReference type="EMBL" id="ORY91043.1"/>
    </source>
</evidence>
<dbReference type="InParanoid" id="A0A1X2H0T2"/>
<dbReference type="InterPro" id="IPR012919">
    <property type="entry name" value="SUN_dom"/>
</dbReference>
<name>A0A1X2H0T2_SYNRA</name>
<dbReference type="Gene3D" id="2.60.120.260">
    <property type="entry name" value="Galactose-binding domain-like"/>
    <property type="match status" value="1"/>
</dbReference>
<dbReference type="OrthoDB" id="342281at2759"/>
<gene>
    <name evidence="2" type="ORF">BCR43DRAFT_94099</name>
</gene>
<comment type="caution">
    <text evidence="2">The sequence shown here is derived from an EMBL/GenBank/DDBJ whole genome shotgun (WGS) entry which is preliminary data.</text>
</comment>
<evidence type="ECO:0000259" key="1">
    <source>
        <dbReference type="Pfam" id="PF07738"/>
    </source>
</evidence>
<accession>A0A1X2H0T2</accession>
<dbReference type="Pfam" id="PF07738">
    <property type="entry name" value="Sad1_UNC"/>
    <property type="match status" value="1"/>
</dbReference>
<dbReference type="AlphaFoldDB" id="A0A1X2H0T2"/>
<evidence type="ECO:0000313" key="3">
    <source>
        <dbReference type="Proteomes" id="UP000242180"/>
    </source>
</evidence>
<feature type="domain" description="SUN" evidence="1">
    <location>
        <begin position="17"/>
        <end position="43"/>
    </location>
</feature>